<evidence type="ECO:0000256" key="6">
    <source>
        <dbReference type="SAM" id="MobiDB-lite"/>
    </source>
</evidence>
<keyword evidence="4" id="KW-0520">NAD</keyword>
<dbReference type="SMART" id="SM00506">
    <property type="entry name" value="A1pp"/>
    <property type="match status" value="1"/>
</dbReference>
<name>A0A6B2L8I6_9EUKA</name>
<evidence type="ECO:0000256" key="5">
    <source>
        <dbReference type="ARBA" id="ARBA00023242"/>
    </source>
</evidence>
<dbReference type="GO" id="GO:0005634">
    <property type="term" value="C:nucleus"/>
    <property type="evidence" value="ECO:0007669"/>
    <property type="project" value="UniProtKB-SubCell"/>
</dbReference>
<evidence type="ECO:0000256" key="2">
    <source>
        <dbReference type="ARBA" id="ARBA00022676"/>
    </source>
</evidence>
<accession>A0A6B2L8I6</accession>
<evidence type="ECO:0000256" key="1">
    <source>
        <dbReference type="ARBA" id="ARBA00004123"/>
    </source>
</evidence>
<evidence type="ECO:0000313" key="8">
    <source>
        <dbReference type="EMBL" id="NDV33353.1"/>
    </source>
</evidence>
<dbReference type="GO" id="GO:0070212">
    <property type="term" value="P:protein poly-ADP-ribosylation"/>
    <property type="evidence" value="ECO:0007669"/>
    <property type="project" value="TreeGrafter"/>
</dbReference>
<comment type="subcellular location">
    <subcellularLocation>
        <location evidence="1">Nucleus</location>
    </subcellularLocation>
</comment>
<dbReference type="GO" id="GO:0005737">
    <property type="term" value="C:cytoplasm"/>
    <property type="evidence" value="ECO:0007669"/>
    <property type="project" value="TreeGrafter"/>
</dbReference>
<feature type="domain" description="Macro" evidence="7">
    <location>
        <begin position="28"/>
        <end position="212"/>
    </location>
</feature>
<feature type="compositionally biased region" description="Low complexity" evidence="6">
    <location>
        <begin position="213"/>
        <end position="276"/>
    </location>
</feature>
<dbReference type="CDD" id="cd02907">
    <property type="entry name" value="Macro_Af1521_BAL-like"/>
    <property type="match status" value="1"/>
</dbReference>
<feature type="region of interest" description="Disordered" evidence="6">
    <location>
        <begin position="207"/>
        <end position="307"/>
    </location>
</feature>
<dbReference type="InterPro" id="IPR052056">
    <property type="entry name" value="Mono-ARTD/PARP"/>
</dbReference>
<sequence>MEQQAALLRMFENSNKKPKASGQGKPSVLKKEQIFPGDIKLQVRHGDLTEEQVDIIVNAANKHLDHASGLAGAISEKGGPMIQAESDAYISKHGPLEEGAVVSLGPGLLRIKHLFHAVGPIWNGGKQGEDLFLSICVRGCLDKANELKAKSISLPAISTGIFRFPKPVCAEIMFDTVLSYLSEGNSTLKEIRFTNFDDETVHIFENTFNKRFPPTTQKEPTAPTTATAPATETATAPATEPATEPAPAPTTELATVTEPAAPAEPTSPTVSPTPTVEQKEEPKTEENVPSTSTMDTTQPKVETPQST</sequence>
<dbReference type="InterPro" id="IPR043472">
    <property type="entry name" value="Macro_dom-like"/>
</dbReference>
<dbReference type="PANTHER" id="PTHR14453">
    <property type="entry name" value="PARP/ZINC FINGER CCCH TYPE DOMAIN CONTAINING PROTEIN"/>
    <property type="match status" value="1"/>
</dbReference>
<dbReference type="InterPro" id="IPR002589">
    <property type="entry name" value="Macro_dom"/>
</dbReference>
<dbReference type="Gene3D" id="3.40.220.10">
    <property type="entry name" value="Leucine Aminopeptidase, subunit E, domain 1"/>
    <property type="match status" value="1"/>
</dbReference>
<protein>
    <recommendedName>
        <fullName evidence="7">Macro domain-containing protein</fullName>
    </recommendedName>
</protein>
<proteinExistence type="predicted"/>
<dbReference type="GO" id="GO:0003714">
    <property type="term" value="F:transcription corepressor activity"/>
    <property type="evidence" value="ECO:0007669"/>
    <property type="project" value="TreeGrafter"/>
</dbReference>
<keyword evidence="5" id="KW-0539">Nucleus</keyword>
<dbReference type="EMBL" id="GIBP01004384">
    <property type="protein sequence ID" value="NDV33353.1"/>
    <property type="molecule type" value="Transcribed_RNA"/>
</dbReference>
<dbReference type="PANTHER" id="PTHR14453:SF102">
    <property type="entry name" value="PROTEIN MONO-ADP-RIBOSYLTRANSFERASE PARP14-LIKE"/>
    <property type="match status" value="1"/>
</dbReference>
<keyword evidence="2" id="KW-0328">Glycosyltransferase</keyword>
<dbReference type="PROSITE" id="PS51154">
    <property type="entry name" value="MACRO"/>
    <property type="match status" value="1"/>
</dbReference>
<dbReference type="GO" id="GO:0010629">
    <property type="term" value="P:negative regulation of gene expression"/>
    <property type="evidence" value="ECO:0007669"/>
    <property type="project" value="TreeGrafter"/>
</dbReference>
<keyword evidence="3" id="KW-0808">Transferase</keyword>
<dbReference type="AlphaFoldDB" id="A0A6B2L8I6"/>
<dbReference type="Pfam" id="PF01661">
    <property type="entry name" value="Macro"/>
    <property type="match status" value="1"/>
</dbReference>
<feature type="compositionally biased region" description="Polar residues" evidence="6">
    <location>
        <begin position="287"/>
        <end position="307"/>
    </location>
</feature>
<evidence type="ECO:0000256" key="3">
    <source>
        <dbReference type="ARBA" id="ARBA00022679"/>
    </source>
</evidence>
<dbReference type="GO" id="GO:0003950">
    <property type="term" value="F:NAD+ poly-ADP-ribosyltransferase activity"/>
    <property type="evidence" value="ECO:0007669"/>
    <property type="project" value="TreeGrafter"/>
</dbReference>
<feature type="compositionally biased region" description="Basic and acidic residues" evidence="6">
    <location>
        <begin position="277"/>
        <end position="286"/>
    </location>
</feature>
<evidence type="ECO:0000256" key="4">
    <source>
        <dbReference type="ARBA" id="ARBA00023027"/>
    </source>
</evidence>
<evidence type="ECO:0000259" key="7">
    <source>
        <dbReference type="PROSITE" id="PS51154"/>
    </source>
</evidence>
<reference evidence="8" key="1">
    <citation type="journal article" date="2020" name="J. Eukaryot. Microbiol.">
        <title>De novo Sequencing, Assembly and Annotation of the Transcriptome for the Free-Living Testate Amoeba Arcella intermedia.</title>
        <authorList>
            <person name="Ribeiro G.M."/>
            <person name="Porfirio-Sousa A.L."/>
            <person name="Maurer-Alcala X.X."/>
            <person name="Katz L.A."/>
            <person name="Lahr D.J.G."/>
        </authorList>
    </citation>
    <scope>NUCLEOTIDE SEQUENCE</scope>
</reference>
<dbReference type="GO" id="GO:1990404">
    <property type="term" value="F:NAD+-protein mono-ADP-ribosyltransferase activity"/>
    <property type="evidence" value="ECO:0007669"/>
    <property type="project" value="TreeGrafter"/>
</dbReference>
<dbReference type="SUPFAM" id="SSF52949">
    <property type="entry name" value="Macro domain-like"/>
    <property type="match status" value="1"/>
</dbReference>
<organism evidence="8">
    <name type="scientific">Arcella intermedia</name>
    <dbReference type="NCBI Taxonomy" id="1963864"/>
    <lineage>
        <taxon>Eukaryota</taxon>
        <taxon>Amoebozoa</taxon>
        <taxon>Tubulinea</taxon>
        <taxon>Elardia</taxon>
        <taxon>Arcellinida</taxon>
        <taxon>Sphaerothecina</taxon>
        <taxon>Arcellidae</taxon>
        <taxon>Arcella</taxon>
    </lineage>
</organism>